<protein>
    <submittedName>
        <fullName evidence="1">Uncharacterized protein</fullName>
    </submittedName>
</protein>
<evidence type="ECO:0000313" key="2">
    <source>
        <dbReference type="Proteomes" id="UP000270094"/>
    </source>
</evidence>
<accession>A0A3P7L9G4</accession>
<organism evidence="1 2">
    <name type="scientific">Strongylus vulgaris</name>
    <name type="common">Blood worm</name>
    <dbReference type="NCBI Taxonomy" id="40348"/>
    <lineage>
        <taxon>Eukaryota</taxon>
        <taxon>Metazoa</taxon>
        <taxon>Ecdysozoa</taxon>
        <taxon>Nematoda</taxon>
        <taxon>Chromadorea</taxon>
        <taxon>Rhabditida</taxon>
        <taxon>Rhabditina</taxon>
        <taxon>Rhabditomorpha</taxon>
        <taxon>Strongyloidea</taxon>
        <taxon>Strongylidae</taxon>
        <taxon>Strongylus</taxon>
    </lineage>
</organism>
<reference evidence="1 2" key="1">
    <citation type="submission" date="2018-11" db="EMBL/GenBank/DDBJ databases">
        <authorList>
            <consortium name="Pathogen Informatics"/>
        </authorList>
    </citation>
    <scope>NUCLEOTIDE SEQUENCE [LARGE SCALE GENOMIC DNA]</scope>
</reference>
<gene>
    <name evidence="1" type="ORF">SVUK_LOCUS10756</name>
</gene>
<keyword evidence="2" id="KW-1185">Reference proteome</keyword>
<dbReference type="EMBL" id="UYYB01095798">
    <property type="protein sequence ID" value="VDM75758.1"/>
    <property type="molecule type" value="Genomic_DNA"/>
</dbReference>
<name>A0A3P7L9G4_STRVU</name>
<evidence type="ECO:0000313" key="1">
    <source>
        <dbReference type="EMBL" id="VDM75758.1"/>
    </source>
</evidence>
<dbReference type="Proteomes" id="UP000270094">
    <property type="component" value="Unassembled WGS sequence"/>
</dbReference>
<sequence length="60" mass="7006">MPNDIQLVCRIRGEQLNFTVKYDYKPNFVGDVEEFVFVASFDNINRTNTTQISKLTAEFK</sequence>
<dbReference type="AlphaFoldDB" id="A0A3P7L9G4"/>
<proteinExistence type="predicted"/>